<protein>
    <submittedName>
        <fullName evidence="1">Uncharacterized protein</fullName>
    </submittedName>
</protein>
<keyword evidence="2" id="KW-1185">Reference proteome</keyword>
<gene>
    <name evidence="1" type="ORF">SAMN04488047_105163</name>
</gene>
<dbReference type="RefSeq" id="WP_093420421.1">
    <property type="nucleotide sequence ID" value="NZ_FOXA01000005.1"/>
</dbReference>
<reference evidence="1 2" key="1">
    <citation type="submission" date="2016-10" db="EMBL/GenBank/DDBJ databases">
        <authorList>
            <person name="de Groot N.N."/>
        </authorList>
    </citation>
    <scope>NUCLEOTIDE SEQUENCE [LARGE SCALE GENOMIC DNA]</scope>
    <source>
        <strain evidence="1 2">DSM 19547</strain>
    </source>
</reference>
<proteinExistence type="predicted"/>
<dbReference type="AlphaFoldDB" id="A0A1I5PN98"/>
<accession>A0A1I5PN98</accession>
<organism evidence="1 2">
    <name type="scientific">Tranquillimonas alkanivorans</name>
    <dbReference type="NCBI Taxonomy" id="441119"/>
    <lineage>
        <taxon>Bacteria</taxon>
        <taxon>Pseudomonadati</taxon>
        <taxon>Pseudomonadota</taxon>
        <taxon>Alphaproteobacteria</taxon>
        <taxon>Rhodobacterales</taxon>
        <taxon>Roseobacteraceae</taxon>
        <taxon>Tranquillimonas</taxon>
    </lineage>
</organism>
<evidence type="ECO:0000313" key="1">
    <source>
        <dbReference type="EMBL" id="SFP34996.1"/>
    </source>
</evidence>
<sequence>MTFQIRLLLAGQEPHDSFATIEAAFVPEKDDQIVLRRPGEDEPTRYVVTARRLHVDEGSNEPPAIYLDVVDTKPKPGAWGTQS</sequence>
<evidence type="ECO:0000313" key="2">
    <source>
        <dbReference type="Proteomes" id="UP000199356"/>
    </source>
</evidence>
<dbReference type="EMBL" id="FOXA01000005">
    <property type="protein sequence ID" value="SFP34996.1"/>
    <property type="molecule type" value="Genomic_DNA"/>
</dbReference>
<dbReference type="Proteomes" id="UP000199356">
    <property type="component" value="Unassembled WGS sequence"/>
</dbReference>
<name>A0A1I5PN98_9RHOB</name>